<dbReference type="RefSeq" id="WP_234865921.1">
    <property type="nucleotide sequence ID" value="NZ_JAKEVY010000002.1"/>
</dbReference>
<dbReference type="SUPFAM" id="SSF49363">
    <property type="entry name" value="Purple acid phosphatase, N-terminal domain"/>
    <property type="match status" value="1"/>
</dbReference>
<comment type="caution">
    <text evidence="4">The sequence shown here is derived from an EMBL/GenBank/DDBJ whole genome shotgun (WGS) entry which is preliminary data.</text>
</comment>
<proteinExistence type="predicted"/>
<gene>
    <name evidence="4" type="ORF">L0U88_10065</name>
</gene>
<sequence length="403" mass="45388">MSDFSTSNRRGFITALAQLSALSAISLSPLRSLSAPLRNSSVSIVTGPYLQAVSPTSMSIRWITSNNSYGWVEYGETEALGKKAHAVTDGLVNAHTRIHEVVVSGLEPGRQYYYRIASKEILDFQPYKLIYGETAHSAVYTLKTVDPQAIQTNWLVLNDIHDRPHSFGELIRHNGDAPYDFVFLNGDMFDYQTDEQQLIDHLIHPCTEAFARKKPFLFVRGNHETRGKFARQLKDYFTNPGGQYFSFKTGPVFAVALDTGEDKPDTEPVYAGIVDFDQYRMQQAIWLEKQLQLKVARKARFRVVMMHIPPFYSGDWHGTLHCRKLFSPLFDRYRVDLVIAGHTHKHGIHPPVKGEHSYPIIIGGGPKEGKRTLIKVSADANQLAVKMLGDTGAEIGEYKISSR</sequence>
<dbReference type="PANTHER" id="PTHR22953:SF153">
    <property type="entry name" value="PURPLE ACID PHOSPHATASE"/>
    <property type="match status" value="1"/>
</dbReference>
<evidence type="ECO:0000259" key="2">
    <source>
        <dbReference type="Pfam" id="PF00149"/>
    </source>
</evidence>
<dbReference type="Proteomes" id="UP001200145">
    <property type="component" value="Unassembled WGS sequence"/>
</dbReference>
<organism evidence="4 5">
    <name type="scientific">Flavihumibacter fluminis</name>
    <dbReference type="NCBI Taxonomy" id="2909236"/>
    <lineage>
        <taxon>Bacteria</taxon>
        <taxon>Pseudomonadati</taxon>
        <taxon>Bacteroidota</taxon>
        <taxon>Chitinophagia</taxon>
        <taxon>Chitinophagales</taxon>
        <taxon>Chitinophagaceae</taxon>
        <taxon>Flavihumibacter</taxon>
    </lineage>
</organism>
<accession>A0ABS9BI31</accession>
<dbReference type="CDD" id="cd00063">
    <property type="entry name" value="FN3"/>
    <property type="match status" value="1"/>
</dbReference>
<dbReference type="Gene3D" id="3.60.21.10">
    <property type="match status" value="1"/>
</dbReference>
<dbReference type="InterPro" id="IPR015914">
    <property type="entry name" value="PAPs_N"/>
</dbReference>
<dbReference type="EMBL" id="JAKEVY010000002">
    <property type="protein sequence ID" value="MCF1714970.1"/>
    <property type="molecule type" value="Genomic_DNA"/>
</dbReference>
<dbReference type="InterPro" id="IPR003961">
    <property type="entry name" value="FN3_dom"/>
</dbReference>
<keyword evidence="1" id="KW-0732">Signal</keyword>
<reference evidence="4 5" key="1">
    <citation type="submission" date="2022-01" db="EMBL/GenBank/DDBJ databases">
        <title>Flavihumibacter sp. nov., isolated from sediment of a river.</title>
        <authorList>
            <person name="Liu H."/>
        </authorList>
    </citation>
    <scope>NUCLEOTIDE SEQUENCE [LARGE SCALE GENOMIC DNA]</scope>
    <source>
        <strain evidence="4 5">RY-1</strain>
    </source>
</reference>
<evidence type="ECO:0000259" key="3">
    <source>
        <dbReference type="Pfam" id="PF16656"/>
    </source>
</evidence>
<dbReference type="InterPro" id="IPR004843">
    <property type="entry name" value="Calcineurin-like_PHP"/>
</dbReference>
<dbReference type="InterPro" id="IPR039331">
    <property type="entry name" value="PAPs-like"/>
</dbReference>
<dbReference type="PANTHER" id="PTHR22953">
    <property type="entry name" value="ACID PHOSPHATASE RELATED"/>
    <property type="match status" value="1"/>
</dbReference>
<evidence type="ECO:0000313" key="5">
    <source>
        <dbReference type="Proteomes" id="UP001200145"/>
    </source>
</evidence>
<dbReference type="InterPro" id="IPR006311">
    <property type="entry name" value="TAT_signal"/>
</dbReference>
<keyword evidence="5" id="KW-1185">Reference proteome</keyword>
<protein>
    <submittedName>
        <fullName evidence="4">Metallophosphoesterase</fullName>
    </submittedName>
</protein>
<evidence type="ECO:0000313" key="4">
    <source>
        <dbReference type="EMBL" id="MCF1714970.1"/>
    </source>
</evidence>
<dbReference type="PROSITE" id="PS51318">
    <property type="entry name" value="TAT"/>
    <property type="match status" value="1"/>
</dbReference>
<evidence type="ECO:0000256" key="1">
    <source>
        <dbReference type="ARBA" id="ARBA00022729"/>
    </source>
</evidence>
<name>A0ABS9BI31_9BACT</name>
<dbReference type="Pfam" id="PF16656">
    <property type="entry name" value="Pur_ac_phosph_N"/>
    <property type="match status" value="1"/>
</dbReference>
<feature type="domain" description="Purple acid phosphatase N-terminal" evidence="3">
    <location>
        <begin position="50"/>
        <end position="120"/>
    </location>
</feature>
<feature type="domain" description="Calcineurin-like phosphoesterase" evidence="2">
    <location>
        <begin position="155"/>
        <end position="345"/>
    </location>
</feature>
<dbReference type="InterPro" id="IPR029052">
    <property type="entry name" value="Metallo-depent_PP-like"/>
</dbReference>
<dbReference type="Pfam" id="PF00149">
    <property type="entry name" value="Metallophos"/>
    <property type="match status" value="1"/>
</dbReference>
<dbReference type="Gene3D" id="2.60.40.380">
    <property type="entry name" value="Purple acid phosphatase-like, N-terminal"/>
    <property type="match status" value="1"/>
</dbReference>
<dbReference type="InterPro" id="IPR008963">
    <property type="entry name" value="Purple_acid_Pase-like_N"/>
</dbReference>
<dbReference type="SUPFAM" id="SSF56300">
    <property type="entry name" value="Metallo-dependent phosphatases"/>
    <property type="match status" value="1"/>
</dbReference>